<dbReference type="InterPro" id="IPR051534">
    <property type="entry name" value="CBASS_pafABC_assoc_protein"/>
</dbReference>
<accession>A0A1H1RWR4</accession>
<gene>
    <name evidence="5" type="ORF">SAMN04489834_1416</name>
</gene>
<evidence type="ECO:0000256" key="1">
    <source>
        <dbReference type="ARBA" id="ARBA00023015"/>
    </source>
</evidence>
<dbReference type="Pfam" id="PF13280">
    <property type="entry name" value="WYL"/>
    <property type="match status" value="1"/>
</dbReference>
<dbReference type="PROSITE" id="PS52050">
    <property type="entry name" value="WYL"/>
    <property type="match status" value="1"/>
</dbReference>
<feature type="domain" description="HTH deoR-type" evidence="4">
    <location>
        <begin position="12"/>
        <end position="77"/>
    </location>
</feature>
<dbReference type="GO" id="GO:0003677">
    <property type="term" value="F:DNA binding"/>
    <property type="evidence" value="ECO:0007669"/>
    <property type="project" value="UniProtKB-KW"/>
</dbReference>
<dbReference type="PROSITE" id="PS51000">
    <property type="entry name" value="HTH_DEOR_2"/>
    <property type="match status" value="1"/>
</dbReference>
<dbReference type="STRING" id="412690.SAMN04489834_1416"/>
<protein>
    <submittedName>
        <fullName evidence="5">Predicted DNA-binding transcriptional regulator YafY, contains an HTH and WYL domains</fullName>
    </submittedName>
</protein>
<keyword evidence="1" id="KW-0805">Transcription regulation</keyword>
<dbReference type="InterPro" id="IPR026881">
    <property type="entry name" value="WYL_dom"/>
</dbReference>
<proteinExistence type="predicted"/>
<evidence type="ECO:0000313" key="6">
    <source>
        <dbReference type="Proteomes" id="UP000181956"/>
    </source>
</evidence>
<dbReference type="InterPro" id="IPR018356">
    <property type="entry name" value="Tscrpt_reg_HTH_DeoR_CS"/>
</dbReference>
<dbReference type="InterPro" id="IPR013196">
    <property type="entry name" value="HTH_11"/>
</dbReference>
<dbReference type="PANTHER" id="PTHR34580:SF1">
    <property type="entry name" value="PROTEIN PAFC"/>
    <property type="match status" value="1"/>
</dbReference>
<dbReference type="EMBL" id="LT629742">
    <property type="protein sequence ID" value="SDS40172.1"/>
    <property type="molecule type" value="Genomic_DNA"/>
</dbReference>
<keyword evidence="2 5" id="KW-0238">DNA-binding</keyword>
<dbReference type="SUPFAM" id="SSF46785">
    <property type="entry name" value="Winged helix' DNA-binding domain"/>
    <property type="match status" value="1"/>
</dbReference>
<name>A0A1H1RWR4_9MICO</name>
<keyword evidence="6" id="KW-1185">Reference proteome</keyword>
<sequence length="342" mass="36433">MTGFSGNIHIMKSDRLVAILLLLQRREQVTAAEVAKELEISERTARRDLDALGVAGIPVYSIQGRSGGWRLLGGGRTDLSGLTASEARALFLVAGPAAAAEAAAPELKASLRKLVRALPETFRTQAESAASSMIVDSQPWGATGAAKPPPPFIDVLQDAVIRGVQAQLSYVDSAGKESERIVHPLGLVVKDSRWYLVAHADAGRRTFRLDRVTAVVPSETLVHRAEDFDLTKSWRDLTAEAERHRTVVDVHANCAPEGLGFLQIAVGDNLEIGPAASDGRIPVVIHAPSEYGIAGHLAGLVEWLEITSPQGVRNHLAVIGAALTRRYGQSVMTDTATDLGGA</sequence>
<dbReference type="InterPro" id="IPR001034">
    <property type="entry name" value="DeoR_HTH"/>
</dbReference>
<dbReference type="SMART" id="SM00420">
    <property type="entry name" value="HTH_DEOR"/>
    <property type="match status" value="1"/>
</dbReference>
<reference evidence="6" key="1">
    <citation type="submission" date="2016-10" db="EMBL/GenBank/DDBJ databases">
        <authorList>
            <person name="Varghese N."/>
            <person name="Submissions S."/>
        </authorList>
    </citation>
    <scope>NUCLEOTIDE SEQUENCE [LARGE SCALE GENOMIC DNA]</scope>
    <source>
        <strain evidence="6">DSM 21772</strain>
    </source>
</reference>
<keyword evidence="3" id="KW-0804">Transcription</keyword>
<dbReference type="GO" id="GO:0003700">
    <property type="term" value="F:DNA-binding transcription factor activity"/>
    <property type="evidence" value="ECO:0007669"/>
    <property type="project" value="InterPro"/>
</dbReference>
<dbReference type="PROSITE" id="PS00894">
    <property type="entry name" value="HTH_DEOR_1"/>
    <property type="match status" value="1"/>
</dbReference>
<evidence type="ECO:0000259" key="4">
    <source>
        <dbReference type="PROSITE" id="PS51000"/>
    </source>
</evidence>
<dbReference type="Gene3D" id="1.10.10.10">
    <property type="entry name" value="Winged helix-like DNA-binding domain superfamily/Winged helix DNA-binding domain"/>
    <property type="match status" value="1"/>
</dbReference>
<evidence type="ECO:0000256" key="3">
    <source>
        <dbReference type="ARBA" id="ARBA00023163"/>
    </source>
</evidence>
<dbReference type="InterPro" id="IPR036388">
    <property type="entry name" value="WH-like_DNA-bd_sf"/>
</dbReference>
<dbReference type="PANTHER" id="PTHR34580">
    <property type="match status" value="1"/>
</dbReference>
<dbReference type="Pfam" id="PF08279">
    <property type="entry name" value="HTH_11"/>
    <property type="match status" value="1"/>
</dbReference>
<dbReference type="InterPro" id="IPR036390">
    <property type="entry name" value="WH_DNA-bd_sf"/>
</dbReference>
<organism evidence="5 6">
    <name type="scientific">Microterricola viridarii</name>
    <dbReference type="NCBI Taxonomy" id="412690"/>
    <lineage>
        <taxon>Bacteria</taxon>
        <taxon>Bacillati</taxon>
        <taxon>Actinomycetota</taxon>
        <taxon>Actinomycetes</taxon>
        <taxon>Micrococcales</taxon>
        <taxon>Microbacteriaceae</taxon>
        <taxon>Microterricola</taxon>
    </lineage>
</organism>
<evidence type="ECO:0000313" key="5">
    <source>
        <dbReference type="EMBL" id="SDS40172.1"/>
    </source>
</evidence>
<evidence type="ECO:0000256" key="2">
    <source>
        <dbReference type="ARBA" id="ARBA00023125"/>
    </source>
</evidence>
<dbReference type="Proteomes" id="UP000181956">
    <property type="component" value="Chromosome I"/>
</dbReference>
<dbReference type="AlphaFoldDB" id="A0A1H1RWR4"/>